<reference evidence="1 2" key="1">
    <citation type="submission" date="2018-03" db="EMBL/GenBank/DDBJ databases">
        <title>Draft Genome Sequences of the Obligatory Marine Myxobacteria Enhygromyxa salina SWB007.</title>
        <authorList>
            <person name="Poehlein A."/>
            <person name="Moghaddam J.A."/>
            <person name="Harms H."/>
            <person name="Alanjari M."/>
            <person name="Koenig G.M."/>
            <person name="Daniel R."/>
            <person name="Schaeberle T.F."/>
        </authorList>
    </citation>
    <scope>NUCLEOTIDE SEQUENCE [LARGE SCALE GENOMIC DNA]</scope>
    <source>
        <strain evidence="1 2">SWB007</strain>
    </source>
</reference>
<dbReference type="AlphaFoldDB" id="A0A2S9YV99"/>
<dbReference type="EMBL" id="PVNL01000031">
    <property type="protein sequence ID" value="PRQ09010.1"/>
    <property type="molecule type" value="Genomic_DNA"/>
</dbReference>
<evidence type="ECO:0000313" key="1">
    <source>
        <dbReference type="EMBL" id="PRQ09010.1"/>
    </source>
</evidence>
<proteinExistence type="predicted"/>
<protein>
    <submittedName>
        <fullName evidence="1">Uncharacterized protein</fullName>
    </submittedName>
</protein>
<evidence type="ECO:0000313" key="2">
    <source>
        <dbReference type="Proteomes" id="UP000238823"/>
    </source>
</evidence>
<gene>
    <name evidence="1" type="ORF">ENSA7_12810</name>
</gene>
<dbReference type="RefSeq" id="WP_106088327.1">
    <property type="nucleotide sequence ID" value="NZ_PVNL01000031.1"/>
</dbReference>
<sequence length="135" mass="14935">MVETIRLRTIDDVVLAFLEPNVDLGRDLPRWYAAMNQPGIRKTLVLAVGPVISEPDRRRLTVGLIKERALRMVVVTNDRHNLRLVAMFSYLGVEVATFDWAGLEQAARSVAAQPEHVPLLVRVALQLRAASAAAG</sequence>
<comment type="caution">
    <text evidence="1">The sequence shown here is derived from an EMBL/GenBank/DDBJ whole genome shotgun (WGS) entry which is preliminary data.</text>
</comment>
<accession>A0A2S9YV99</accession>
<dbReference type="Proteomes" id="UP000238823">
    <property type="component" value="Unassembled WGS sequence"/>
</dbReference>
<name>A0A2S9YV99_9BACT</name>
<organism evidence="1 2">
    <name type="scientific">Enhygromyxa salina</name>
    <dbReference type="NCBI Taxonomy" id="215803"/>
    <lineage>
        <taxon>Bacteria</taxon>
        <taxon>Pseudomonadati</taxon>
        <taxon>Myxococcota</taxon>
        <taxon>Polyangia</taxon>
        <taxon>Nannocystales</taxon>
        <taxon>Nannocystaceae</taxon>
        <taxon>Enhygromyxa</taxon>
    </lineage>
</organism>